<dbReference type="PANTHER" id="PTHR43143">
    <property type="entry name" value="METALLOPHOSPHOESTERASE, CALCINEURIN SUPERFAMILY"/>
    <property type="match status" value="1"/>
</dbReference>
<name>A0A1T2X5H2_9BACL</name>
<gene>
    <name evidence="2" type="ORF">BVG16_21320</name>
</gene>
<dbReference type="Pfam" id="PF00149">
    <property type="entry name" value="Metallophos"/>
    <property type="match status" value="1"/>
</dbReference>
<dbReference type="PANTHER" id="PTHR43143:SF1">
    <property type="entry name" value="SERINE_THREONINE-PROTEIN PHOSPHATASE CPPED1"/>
    <property type="match status" value="1"/>
</dbReference>
<dbReference type="InterPro" id="IPR029052">
    <property type="entry name" value="Metallo-depent_PP-like"/>
</dbReference>
<dbReference type="Proteomes" id="UP000190188">
    <property type="component" value="Unassembled WGS sequence"/>
</dbReference>
<evidence type="ECO:0000313" key="2">
    <source>
        <dbReference type="EMBL" id="OPA75151.1"/>
    </source>
</evidence>
<dbReference type="EMBL" id="MSZX01000009">
    <property type="protein sequence ID" value="OPA75151.1"/>
    <property type="molecule type" value="Genomic_DNA"/>
</dbReference>
<dbReference type="GO" id="GO:0016787">
    <property type="term" value="F:hydrolase activity"/>
    <property type="evidence" value="ECO:0007669"/>
    <property type="project" value="InterPro"/>
</dbReference>
<dbReference type="OrthoDB" id="1645838at2"/>
<dbReference type="STRING" id="1324314.BVG16_21320"/>
<accession>A0A1T2X5H2</accession>
<feature type="domain" description="Calcineurin-like phosphoesterase" evidence="1">
    <location>
        <begin position="10"/>
        <end position="207"/>
    </location>
</feature>
<evidence type="ECO:0000259" key="1">
    <source>
        <dbReference type="Pfam" id="PF00149"/>
    </source>
</evidence>
<proteinExistence type="predicted"/>
<keyword evidence="3" id="KW-1185">Reference proteome</keyword>
<dbReference type="Gene3D" id="3.60.21.10">
    <property type="match status" value="1"/>
</dbReference>
<dbReference type="InterPro" id="IPR051918">
    <property type="entry name" value="STPP_CPPED1"/>
</dbReference>
<comment type="caution">
    <text evidence="2">The sequence shown here is derived from an EMBL/GenBank/DDBJ whole genome shotgun (WGS) entry which is preliminary data.</text>
</comment>
<sequence>MKTSLTPNIRFQVITDTHVVADPLGTYSIHFDHALQDIRATAPDSDGIMHIGDITDSGKLEEYETMGKIWAKNRAGLAPMYFSYGNHDVRWADFEERMNRFTATTGIDQKYYDVWIRGYHFIFLGTEKGLKDSSFLSEMQLTWLEHQLSEQEALHHPVFIFVHEPLKNTVAGSQNRFGWHGIRQDRELKWILSKYPQSILFTGHTHWELGAQDTMYQTKYATMFNAGSVGYLWTDDDELKEGSQGFYVEVYDDKVLVKGRDFKHHSWIYEAQYVIHLPVQIPLVNPDTDPDLSLGNPTMKLDKSRYLSHEAIHITYTGSLGEDAFGIFPRDSMPHEVHQIVPIAFIQTHTVRQPDGELTFESMNLSIGSYDMIYLGETLHTELMRIPFDVVAE</sequence>
<organism evidence="2 3">
    <name type="scientific">Paenibacillus selenitireducens</name>
    <dbReference type="NCBI Taxonomy" id="1324314"/>
    <lineage>
        <taxon>Bacteria</taxon>
        <taxon>Bacillati</taxon>
        <taxon>Bacillota</taxon>
        <taxon>Bacilli</taxon>
        <taxon>Bacillales</taxon>
        <taxon>Paenibacillaceae</taxon>
        <taxon>Paenibacillus</taxon>
    </lineage>
</organism>
<dbReference type="InterPro" id="IPR004843">
    <property type="entry name" value="Calcineurin-like_PHP"/>
</dbReference>
<dbReference type="SUPFAM" id="SSF56300">
    <property type="entry name" value="Metallo-dependent phosphatases"/>
    <property type="match status" value="1"/>
</dbReference>
<dbReference type="AlphaFoldDB" id="A0A1T2X5H2"/>
<evidence type="ECO:0000313" key="3">
    <source>
        <dbReference type="Proteomes" id="UP000190188"/>
    </source>
</evidence>
<reference evidence="2 3" key="1">
    <citation type="submission" date="2017-01" db="EMBL/GenBank/DDBJ databases">
        <title>Genome analysis of Paenibacillus selenitrireducens ES3-24.</title>
        <authorList>
            <person name="Xu D."/>
            <person name="Yao R."/>
            <person name="Zheng S."/>
        </authorList>
    </citation>
    <scope>NUCLEOTIDE SEQUENCE [LARGE SCALE GENOMIC DNA]</scope>
    <source>
        <strain evidence="2 3">ES3-24</strain>
    </source>
</reference>
<protein>
    <recommendedName>
        <fullName evidence="1">Calcineurin-like phosphoesterase domain-containing protein</fullName>
    </recommendedName>
</protein>
<dbReference type="RefSeq" id="WP_078501224.1">
    <property type="nucleotide sequence ID" value="NZ_MSZX01000009.1"/>
</dbReference>